<dbReference type="AlphaFoldDB" id="A0A225WXW7"/>
<proteinExistence type="predicted"/>
<sequence>METHQHSPVQSGSPTAFANRAVVRAVIQWATVQSGLAQCTAVAASDINYIESDPKDSEIAEDSDDENWIGGETASRLTKKKSCPLEKAHGAS</sequence>
<accession>A0A225WXW7</accession>
<keyword evidence="3" id="KW-1185">Reference proteome</keyword>
<name>A0A225WXW7_9STRA</name>
<reference evidence="3" key="1">
    <citation type="submission" date="2017-03" db="EMBL/GenBank/DDBJ databases">
        <title>Phytopthora megakarya and P. palmivora, two closely related causual agents of cacao black pod achieved similar genome size and gene model numbers by different mechanisms.</title>
        <authorList>
            <person name="Ali S."/>
            <person name="Shao J."/>
            <person name="Larry D.J."/>
            <person name="Kronmiller B."/>
            <person name="Shen D."/>
            <person name="Strem M.D."/>
            <person name="Melnick R.L."/>
            <person name="Guiltinan M.J."/>
            <person name="Tyler B.M."/>
            <person name="Meinhardt L.W."/>
            <person name="Bailey B.A."/>
        </authorList>
    </citation>
    <scope>NUCLEOTIDE SEQUENCE [LARGE SCALE GENOMIC DNA]</scope>
    <source>
        <strain evidence="3">zdho120</strain>
    </source>
</reference>
<gene>
    <name evidence="2" type="ORF">PHMEG_0003507</name>
</gene>
<dbReference type="EMBL" id="NBNE01000180">
    <property type="protein sequence ID" value="OWZ21878.1"/>
    <property type="molecule type" value="Genomic_DNA"/>
</dbReference>
<feature type="region of interest" description="Disordered" evidence="1">
    <location>
        <begin position="54"/>
        <end position="73"/>
    </location>
</feature>
<dbReference type="Proteomes" id="UP000198211">
    <property type="component" value="Unassembled WGS sequence"/>
</dbReference>
<organism evidence="2 3">
    <name type="scientific">Phytophthora megakarya</name>
    <dbReference type="NCBI Taxonomy" id="4795"/>
    <lineage>
        <taxon>Eukaryota</taxon>
        <taxon>Sar</taxon>
        <taxon>Stramenopiles</taxon>
        <taxon>Oomycota</taxon>
        <taxon>Peronosporomycetes</taxon>
        <taxon>Peronosporales</taxon>
        <taxon>Peronosporaceae</taxon>
        <taxon>Phytophthora</taxon>
    </lineage>
</organism>
<protein>
    <submittedName>
        <fullName evidence="2">Uncharacterized protein</fullName>
    </submittedName>
</protein>
<evidence type="ECO:0000313" key="3">
    <source>
        <dbReference type="Proteomes" id="UP000198211"/>
    </source>
</evidence>
<evidence type="ECO:0000256" key="1">
    <source>
        <dbReference type="SAM" id="MobiDB-lite"/>
    </source>
</evidence>
<comment type="caution">
    <text evidence="2">The sequence shown here is derived from an EMBL/GenBank/DDBJ whole genome shotgun (WGS) entry which is preliminary data.</text>
</comment>
<evidence type="ECO:0000313" key="2">
    <source>
        <dbReference type="EMBL" id="OWZ21878.1"/>
    </source>
</evidence>